<keyword evidence="4" id="KW-0325">Glycoprotein</keyword>
<feature type="chain" id="PRO_5039644947" evidence="7">
    <location>
        <begin position="18"/>
        <end position="1015"/>
    </location>
</feature>
<gene>
    <name evidence="10" type="ORF">DPMN_051634</name>
</gene>
<dbReference type="InterPro" id="IPR002889">
    <property type="entry name" value="WSC_carb-bd"/>
</dbReference>
<feature type="domain" description="Sushi" evidence="8">
    <location>
        <begin position="401"/>
        <end position="458"/>
    </location>
</feature>
<evidence type="ECO:0000256" key="4">
    <source>
        <dbReference type="ARBA" id="ARBA00023180"/>
    </source>
</evidence>
<evidence type="ECO:0000256" key="5">
    <source>
        <dbReference type="PROSITE-ProRule" id="PRU00302"/>
    </source>
</evidence>
<feature type="domain" description="Sushi" evidence="8">
    <location>
        <begin position="825"/>
        <end position="882"/>
    </location>
</feature>
<dbReference type="PROSITE" id="PS51212">
    <property type="entry name" value="WSC"/>
    <property type="match status" value="1"/>
</dbReference>
<comment type="caution">
    <text evidence="10">The sequence shown here is derived from an EMBL/GenBank/DDBJ whole genome shotgun (WGS) entry which is preliminary data.</text>
</comment>
<dbReference type="InterPro" id="IPR050350">
    <property type="entry name" value="Compl-Cell_Adhes-Reg"/>
</dbReference>
<keyword evidence="6" id="KW-0812">Transmembrane</keyword>
<feature type="domain" description="Sushi" evidence="8">
    <location>
        <begin position="477"/>
        <end position="534"/>
    </location>
</feature>
<feature type="domain" description="Sushi" evidence="8">
    <location>
        <begin position="709"/>
        <end position="766"/>
    </location>
</feature>
<dbReference type="Pfam" id="PF00084">
    <property type="entry name" value="Sushi"/>
    <property type="match status" value="11"/>
</dbReference>
<keyword evidence="6" id="KW-0472">Membrane</keyword>
<keyword evidence="3" id="KW-1015">Disulfide bond</keyword>
<dbReference type="PANTHER" id="PTHR19325">
    <property type="entry name" value="COMPLEMENT COMPONENT-RELATED SUSHI DOMAIN-CONTAINING"/>
    <property type="match status" value="1"/>
</dbReference>
<evidence type="ECO:0000259" key="9">
    <source>
        <dbReference type="PROSITE" id="PS51212"/>
    </source>
</evidence>
<proteinExistence type="predicted"/>
<dbReference type="Proteomes" id="UP000828390">
    <property type="component" value="Unassembled WGS sequence"/>
</dbReference>
<evidence type="ECO:0000256" key="6">
    <source>
        <dbReference type="SAM" id="Phobius"/>
    </source>
</evidence>
<feature type="domain" description="Sushi" evidence="8">
    <location>
        <begin position="593"/>
        <end position="650"/>
    </location>
</feature>
<protein>
    <submittedName>
        <fullName evidence="10">Uncharacterized protein</fullName>
    </submittedName>
</protein>
<comment type="caution">
    <text evidence="5">Lacks conserved residue(s) required for the propagation of feature annotation.</text>
</comment>
<feature type="domain" description="Sushi" evidence="8">
    <location>
        <begin position="138"/>
        <end position="195"/>
    </location>
</feature>
<keyword evidence="7" id="KW-0732">Signal</keyword>
<feature type="domain" description="Sushi" evidence="8">
    <location>
        <begin position="343"/>
        <end position="400"/>
    </location>
</feature>
<reference evidence="10" key="2">
    <citation type="submission" date="2020-11" db="EMBL/GenBank/DDBJ databases">
        <authorList>
            <person name="McCartney M.A."/>
            <person name="Auch B."/>
            <person name="Kono T."/>
            <person name="Mallez S."/>
            <person name="Becker A."/>
            <person name="Gohl D.M."/>
            <person name="Silverstein K.A.T."/>
            <person name="Koren S."/>
            <person name="Bechman K.B."/>
            <person name="Herman A."/>
            <person name="Abrahante J.E."/>
            <person name="Garbe J."/>
        </authorList>
    </citation>
    <scope>NUCLEOTIDE SEQUENCE</scope>
    <source>
        <strain evidence="10">Duluth1</strain>
        <tissue evidence="10">Whole animal</tissue>
    </source>
</reference>
<keyword evidence="1 5" id="KW-0768">Sushi</keyword>
<evidence type="ECO:0000256" key="7">
    <source>
        <dbReference type="SAM" id="SignalP"/>
    </source>
</evidence>
<dbReference type="PANTHER" id="PTHR19325:SF560">
    <property type="entry name" value="SUSHI, VON WILLEBRAND FACTOR TYPE A, EGF AND PENTRAXIN DOMAIN-CONTAINING PROTEIN 1"/>
    <property type="match status" value="1"/>
</dbReference>
<sequence>MLLISILMFLRPLLISGLVHIGCYDVRSFLANRFVANSFDACVNTCRNFAATAIRGRDQRHDEEMGLVFGMVQYPDKVPRKWPLYIKNMSLYHEVECWCGNVPAIYYPWREEACDRLCYPDSRPCGGEGLLSSVYRIEGCVFPPKILNGLYTLLNTKNTSYGSLAEVTCHTGYESNVSQIMCQANATWQAAICNLKDCGSIPTILHGVYTLSYTTSTTYGSQANVTCNAGYESNVSQIMCQANAIWETAYCALRVSGYEHIGCFSAYRIESLSDAKSFDACLNNCRNFSYALIINVSLEYFRCYCGYDLYGLKIPESECYRTCYPGDWPCGRHNGYLSVYRNEDCFSLPTILNGAYTLFNTTNTTYGSLASVTCDAGYESNVSQIMCQRNASWETANCVLKDCGPIPRTFKGMFTLLNASKTTYGSLANVTCDAGYESNVRHIKCQENMTWEPAFCSPKDSRPFGGAGLLSSANSIEGCVLPPKTLNGLYTLLNTKNTSYGSLAKVTCNAGYESNVSQIMCQANATWQTAICNPKDCGSVPTILHGVYTLSYTTSTTYGSQANVTCNAGYESNVSQIMCQANAIWETAYCVLRDCFSFPTILNGAYTLFNTTNTTYGSVANVTCDAGYESNVSQIMCQRNASWETANCVLKDCGPIPRTFKGMFTLLNASNTTYGSLANVTCDAGYESNVRHIKCQENMTWEPAFCSPKGCEFPPKILNGLYTLLNTKNTSYGSLAKVTCNAGYESNVSQIMCQANATWQTAICNPKDCGSIPTILHGVYTLSYTTSTTYGSQANVTCNAGYESNVNQIMCQANAIWETANCVLRDCGPIPRTFKGMFTLLNASNTTYGSLANVTCDAGYESNVRHIKCQENRTWEPAFCSPKADENKEQSSTIIWIPTTLGLCLLIVGSTTTACLCLRRKKKKRAQEDIEQNELIPSEIPLDSDSGHYDVIDDFIVPYAVVPLDNTELEATQMFTSLQPQITDDYLHTDLQESIYMIPASSYVLGRIASSETSV</sequence>
<evidence type="ECO:0000256" key="3">
    <source>
        <dbReference type="ARBA" id="ARBA00023157"/>
    </source>
</evidence>
<feature type="signal peptide" evidence="7">
    <location>
        <begin position="1"/>
        <end position="17"/>
    </location>
</feature>
<evidence type="ECO:0000256" key="2">
    <source>
        <dbReference type="ARBA" id="ARBA00022737"/>
    </source>
</evidence>
<dbReference type="SUPFAM" id="SSF57535">
    <property type="entry name" value="Complement control module/SCR domain"/>
    <property type="match status" value="11"/>
</dbReference>
<keyword evidence="11" id="KW-1185">Reference proteome</keyword>
<reference evidence="10" key="1">
    <citation type="journal article" date="2019" name="bioRxiv">
        <title>The Genome of the Zebra Mussel, Dreissena polymorpha: A Resource for Invasive Species Research.</title>
        <authorList>
            <person name="McCartney M.A."/>
            <person name="Auch B."/>
            <person name="Kono T."/>
            <person name="Mallez S."/>
            <person name="Zhang Y."/>
            <person name="Obille A."/>
            <person name="Becker A."/>
            <person name="Abrahante J.E."/>
            <person name="Garbe J."/>
            <person name="Badalamenti J.P."/>
            <person name="Herman A."/>
            <person name="Mangelson H."/>
            <person name="Liachko I."/>
            <person name="Sullivan S."/>
            <person name="Sone E.D."/>
            <person name="Koren S."/>
            <person name="Silverstein K.A.T."/>
            <person name="Beckman K.B."/>
            <person name="Gohl D.M."/>
        </authorList>
    </citation>
    <scope>NUCLEOTIDE SEQUENCE</scope>
    <source>
        <strain evidence="10">Duluth1</strain>
        <tissue evidence="10">Whole animal</tissue>
    </source>
</reference>
<evidence type="ECO:0000256" key="1">
    <source>
        <dbReference type="ARBA" id="ARBA00022659"/>
    </source>
</evidence>
<dbReference type="EMBL" id="JAIWYP010000012">
    <property type="protein sequence ID" value="KAH3725785.1"/>
    <property type="molecule type" value="Genomic_DNA"/>
</dbReference>
<evidence type="ECO:0000313" key="11">
    <source>
        <dbReference type="Proteomes" id="UP000828390"/>
    </source>
</evidence>
<name>A0A9D4HP55_DREPO</name>
<evidence type="ECO:0000313" key="10">
    <source>
        <dbReference type="EMBL" id="KAH3725785.1"/>
    </source>
</evidence>
<feature type="domain" description="Sushi" evidence="8">
    <location>
        <begin position="651"/>
        <end position="708"/>
    </location>
</feature>
<feature type="domain" description="Sushi" evidence="8">
    <location>
        <begin position="196"/>
        <end position="253"/>
    </location>
</feature>
<evidence type="ECO:0000259" key="8">
    <source>
        <dbReference type="PROSITE" id="PS50923"/>
    </source>
</evidence>
<dbReference type="SMART" id="SM00032">
    <property type="entry name" value="CCP"/>
    <property type="match status" value="11"/>
</dbReference>
<dbReference type="PROSITE" id="PS50923">
    <property type="entry name" value="SUSHI"/>
    <property type="match status" value="11"/>
</dbReference>
<dbReference type="InterPro" id="IPR035976">
    <property type="entry name" value="Sushi/SCR/CCP_sf"/>
</dbReference>
<dbReference type="CDD" id="cd00033">
    <property type="entry name" value="CCP"/>
    <property type="match status" value="3"/>
</dbReference>
<feature type="domain" description="WSC" evidence="9">
    <location>
        <begin position="257"/>
        <end position="343"/>
    </location>
</feature>
<feature type="domain" description="Sushi" evidence="8">
    <location>
        <begin position="767"/>
        <end position="824"/>
    </location>
</feature>
<feature type="domain" description="Sushi" evidence="8">
    <location>
        <begin position="535"/>
        <end position="592"/>
    </location>
</feature>
<organism evidence="10 11">
    <name type="scientific">Dreissena polymorpha</name>
    <name type="common">Zebra mussel</name>
    <name type="synonym">Mytilus polymorpha</name>
    <dbReference type="NCBI Taxonomy" id="45954"/>
    <lineage>
        <taxon>Eukaryota</taxon>
        <taxon>Metazoa</taxon>
        <taxon>Spiralia</taxon>
        <taxon>Lophotrochozoa</taxon>
        <taxon>Mollusca</taxon>
        <taxon>Bivalvia</taxon>
        <taxon>Autobranchia</taxon>
        <taxon>Heteroconchia</taxon>
        <taxon>Euheterodonta</taxon>
        <taxon>Imparidentia</taxon>
        <taxon>Neoheterodontei</taxon>
        <taxon>Myida</taxon>
        <taxon>Dreissenoidea</taxon>
        <taxon>Dreissenidae</taxon>
        <taxon>Dreissena</taxon>
    </lineage>
</organism>
<feature type="transmembrane region" description="Helical" evidence="6">
    <location>
        <begin position="895"/>
        <end position="918"/>
    </location>
</feature>
<dbReference type="Gene3D" id="2.10.70.10">
    <property type="entry name" value="Complement Module, domain 1"/>
    <property type="match status" value="11"/>
</dbReference>
<dbReference type="InterPro" id="IPR000436">
    <property type="entry name" value="Sushi_SCR_CCP_dom"/>
</dbReference>
<keyword evidence="2" id="KW-0677">Repeat</keyword>
<dbReference type="AlphaFoldDB" id="A0A9D4HP55"/>
<accession>A0A9D4HP55</accession>
<keyword evidence="6" id="KW-1133">Transmembrane helix</keyword>